<gene>
    <name evidence="3" type="primary">yiaO_4</name>
    <name evidence="3" type="ORF">MSP8886_03266</name>
</gene>
<dbReference type="NCBIfam" id="NF037995">
    <property type="entry name" value="TRAP_S1"/>
    <property type="match status" value="1"/>
</dbReference>
<dbReference type="GO" id="GO:0030288">
    <property type="term" value="C:outer membrane-bounded periplasmic space"/>
    <property type="evidence" value="ECO:0007669"/>
    <property type="project" value="InterPro"/>
</dbReference>
<dbReference type="STRING" id="1792290.MSP8886_03266"/>
<evidence type="ECO:0000313" key="3">
    <source>
        <dbReference type="EMBL" id="SBS35106.1"/>
    </source>
</evidence>
<dbReference type="GO" id="GO:0030246">
    <property type="term" value="F:carbohydrate binding"/>
    <property type="evidence" value="ECO:0007669"/>
    <property type="project" value="TreeGrafter"/>
</dbReference>
<dbReference type="InterPro" id="IPR038404">
    <property type="entry name" value="TRAP_DctP_sf"/>
</dbReference>
<evidence type="ECO:0000313" key="4">
    <source>
        <dbReference type="Proteomes" id="UP000092544"/>
    </source>
</evidence>
<dbReference type="EMBL" id="FLOB01000009">
    <property type="protein sequence ID" value="SBS35106.1"/>
    <property type="molecule type" value="Genomic_DNA"/>
</dbReference>
<dbReference type="RefSeq" id="WP_067018324.1">
    <property type="nucleotide sequence ID" value="NZ_FLOB01000009.1"/>
</dbReference>
<keyword evidence="4" id="KW-1185">Reference proteome</keyword>
<feature type="signal peptide" evidence="2">
    <location>
        <begin position="1"/>
        <end position="28"/>
    </location>
</feature>
<proteinExistence type="predicted"/>
<dbReference type="PANTHER" id="PTHR33376:SF18">
    <property type="entry name" value="2,3-DIKETO-L-GULONATE-BINDING PERIPLASMIC PROTEIN YIAO"/>
    <property type="match status" value="1"/>
</dbReference>
<reference evidence="3 4" key="1">
    <citation type="submission" date="2016-06" db="EMBL/GenBank/DDBJ databases">
        <authorList>
            <person name="Kjaerup R.B."/>
            <person name="Dalgaard T.S."/>
            <person name="Juul-Madsen H.R."/>
        </authorList>
    </citation>
    <scope>NUCLEOTIDE SEQUENCE [LARGE SCALE GENOMIC DNA]</scope>
    <source>
        <strain evidence="3 4">CECT 8886</strain>
    </source>
</reference>
<dbReference type="GO" id="GO:0055085">
    <property type="term" value="P:transmembrane transport"/>
    <property type="evidence" value="ECO:0007669"/>
    <property type="project" value="InterPro"/>
</dbReference>
<dbReference type="PANTHER" id="PTHR33376">
    <property type="match status" value="1"/>
</dbReference>
<dbReference type="InterPro" id="IPR004682">
    <property type="entry name" value="TRAP_DctP"/>
</dbReference>
<dbReference type="Gene3D" id="3.40.190.170">
    <property type="entry name" value="Bacterial extracellular solute-binding protein, family 7"/>
    <property type="match status" value="1"/>
</dbReference>
<sequence length="331" mass="36948">MKIIKFCLKYLSVVSLMTLTVFSGNSMADMTFKLAHSAPKSDLQQTMSLYFKKEVESRTHGDIKVNIFPHGQLGTDSQLIQETRLGVITFSIVGLNNYSGLLPESSAFTLPFMFPNRKTAYKVLDGKVGQSVLANMEQFGIKGLGYPENGYRNITNNRGPIREPSDLKGLRMRVNGSKALNDMFALLGANPTQIPASELYNALETNVVNAQDQPIPVTLSYKLYEVQKYLSLTQHAYSPLVFVMNLKKFNKLSPENQKIIMSSAKDAIAMQRKLSVDKEAKMISELEAHGMKVNRDVDTAAFQKAVKPVWNAFIKQYGDKMVNEILAASKQ</sequence>
<accession>A0A1A8TQK6</accession>
<protein>
    <submittedName>
        <fullName evidence="3">2,3-diketo-L-gulonate-binding periplasmic protein YiaO</fullName>
    </submittedName>
</protein>
<feature type="chain" id="PRO_5008379203" evidence="2">
    <location>
        <begin position="29"/>
        <end position="331"/>
    </location>
</feature>
<dbReference type="InterPro" id="IPR018389">
    <property type="entry name" value="DctP_fam"/>
</dbReference>
<name>A0A1A8TQK6_9GAMM</name>
<dbReference type="AlphaFoldDB" id="A0A1A8TQK6"/>
<evidence type="ECO:0000256" key="2">
    <source>
        <dbReference type="SAM" id="SignalP"/>
    </source>
</evidence>
<dbReference type="NCBIfam" id="TIGR00787">
    <property type="entry name" value="dctP"/>
    <property type="match status" value="1"/>
</dbReference>
<evidence type="ECO:0000256" key="1">
    <source>
        <dbReference type="ARBA" id="ARBA00022729"/>
    </source>
</evidence>
<keyword evidence="1 2" id="KW-0732">Signal</keyword>
<dbReference type="Proteomes" id="UP000092544">
    <property type="component" value="Unassembled WGS sequence"/>
</dbReference>
<dbReference type="Pfam" id="PF03480">
    <property type="entry name" value="DctP"/>
    <property type="match status" value="1"/>
</dbReference>
<dbReference type="PIRSF" id="PIRSF006470">
    <property type="entry name" value="DctB"/>
    <property type="match status" value="1"/>
</dbReference>
<organism evidence="3 4">
    <name type="scientific">Marinomonas spartinae</name>
    <dbReference type="NCBI Taxonomy" id="1792290"/>
    <lineage>
        <taxon>Bacteria</taxon>
        <taxon>Pseudomonadati</taxon>
        <taxon>Pseudomonadota</taxon>
        <taxon>Gammaproteobacteria</taxon>
        <taxon>Oceanospirillales</taxon>
        <taxon>Oceanospirillaceae</taxon>
        <taxon>Marinomonas</taxon>
    </lineage>
</organism>